<protein>
    <submittedName>
        <fullName evidence="2">Uncharacterized protein</fullName>
    </submittedName>
</protein>
<feature type="region of interest" description="Disordered" evidence="1">
    <location>
        <begin position="1"/>
        <end position="28"/>
    </location>
</feature>
<keyword evidence="3" id="KW-1185">Reference proteome</keyword>
<dbReference type="OrthoDB" id="10608700at2759"/>
<gene>
    <name evidence="2" type="ORF">CSAL01_05402</name>
</gene>
<reference evidence="2 3" key="1">
    <citation type="submission" date="2014-02" db="EMBL/GenBank/DDBJ databases">
        <title>The genome sequence of Colletotrichum salicis CBS 607.94.</title>
        <authorList>
            <person name="Baroncelli R."/>
            <person name="Thon M.R."/>
        </authorList>
    </citation>
    <scope>NUCLEOTIDE SEQUENCE [LARGE SCALE GENOMIC DNA]</scope>
    <source>
        <strain evidence="2 3">CBS 607.94</strain>
    </source>
</reference>
<evidence type="ECO:0000313" key="3">
    <source>
        <dbReference type="Proteomes" id="UP000070121"/>
    </source>
</evidence>
<organism evidence="2 3">
    <name type="scientific">Colletotrichum salicis</name>
    <dbReference type="NCBI Taxonomy" id="1209931"/>
    <lineage>
        <taxon>Eukaryota</taxon>
        <taxon>Fungi</taxon>
        <taxon>Dikarya</taxon>
        <taxon>Ascomycota</taxon>
        <taxon>Pezizomycotina</taxon>
        <taxon>Sordariomycetes</taxon>
        <taxon>Hypocreomycetidae</taxon>
        <taxon>Glomerellales</taxon>
        <taxon>Glomerellaceae</taxon>
        <taxon>Colletotrichum</taxon>
        <taxon>Colletotrichum acutatum species complex</taxon>
    </lineage>
</organism>
<dbReference type="Proteomes" id="UP000070121">
    <property type="component" value="Unassembled WGS sequence"/>
</dbReference>
<dbReference type="EMBL" id="JFFI01000167">
    <property type="protein sequence ID" value="KXH69067.1"/>
    <property type="molecule type" value="Genomic_DNA"/>
</dbReference>
<name>A0A135V9A4_9PEZI</name>
<comment type="caution">
    <text evidence="2">The sequence shown here is derived from an EMBL/GenBank/DDBJ whole genome shotgun (WGS) entry which is preliminary data.</text>
</comment>
<evidence type="ECO:0000256" key="1">
    <source>
        <dbReference type="SAM" id="MobiDB-lite"/>
    </source>
</evidence>
<proteinExistence type="predicted"/>
<evidence type="ECO:0000313" key="2">
    <source>
        <dbReference type="EMBL" id="KXH69067.1"/>
    </source>
</evidence>
<dbReference type="AlphaFoldDB" id="A0A135V9A4"/>
<sequence>MIGGGSSPPPLDDLDPVQKAEVNGEPTAKLVSVPRAKVSGESSRRRNVCILVDDEFLSLRRQKAKNFRGAPGTNTQWTGQSCCTLDPGVKVFTDCHPKCAVIAFGLRADTVRDYQSLAVRWTVLTLVGRSRAITPALIRHRWRSETLFLEGSREIRRYHR</sequence>
<accession>A0A135V9A4</accession>